<reference evidence="1 2" key="1">
    <citation type="journal article" date="2018" name="Front. Plant Sci.">
        <title>Red Clover (Trifolium pratense) and Zigzag Clover (T. medium) - A Picture of Genomic Similarities and Differences.</title>
        <authorList>
            <person name="Dluhosova J."/>
            <person name="Istvanek J."/>
            <person name="Nedelnik J."/>
            <person name="Repkova J."/>
        </authorList>
    </citation>
    <scope>NUCLEOTIDE SEQUENCE [LARGE SCALE GENOMIC DNA]</scope>
    <source>
        <strain evidence="2">cv. 10/8</strain>
        <tissue evidence="1">Leaf</tissue>
    </source>
</reference>
<organism evidence="1 2">
    <name type="scientific">Trifolium medium</name>
    <dbReference type="NCBI Taxonomy" id="97028"/>
    <lineage>
        <taxon>Eukaryota</taxon>
        <taxon>Viridiplantae</taxon>
        <taxon>Streptophyta</taxon>
        <taxon>Embryophyta</taxon>
        <taxon>Tracheophyta</taxon>
        <taxon>Spermatophyta</taxon>
        <taxon>Magnoliopsida</taxon>
        <taxon>eudicotyledons</taxon>
        <taxon>Gunneridae</taxon>
        <taxon>Pentapetalae</taxon>
        <taxon>rosids</taxon>
        <taxon>fabids</taxon>
        <taxon>Fabales</taxon>
        <taxon>Fabaceae</taxon>
        <taxon>Papilionoideae</taxon>
        <taxon>50 kb inversion clade</taxon>
        <taxon>NPAAA clade</taxon>
        <taxon>Hologalegina</taxon>
        <taxon>IRL clade</taxon>
        <taxon>Trifolieae</taxon>
        <taxon>Trifolium</taxon>
    </lineage>
</organism>
<evidence type="ECO:0000313" key="2">
    <source>
        <dbReference type="Proteomes" id="UP000265520"/>
    </source>
</evidence>
<dbReference type="Proteomes" id="UP000265520">
    <property type="component" value="Unassembled WGS sequence"/>
</dbReference>
<evidence type="ECO:0000313" key="1">
    <source>
        <dbReference type="EMBL" id="MCI00612.1"/>
    </source>
</evidence>
<name>A0A392NMG9_9FABA</name>
<dbReference type="EMBL" id="LXQA010043734">
    <property type="protein sequence ID" value="MCI00612.1"/>
    <property type="molecule type" value="Genomic_DNA"/>
</dbReference>
<accession>A0A392NMG9</accession>
<gene>
    <name evidence="1" type="ORF">A2U01_0021632</name>
</gene>
<dbReference type="AlphaFoldDB" id="A0A392NMG9"/>
<comment type="caution">
    <text evidence="1">The sequence shown here is derived from an EMBL/GenBank/DDBJ whole genome shotgun (WGS) entry which is preliminary data.</text>
</comment>
<feature type="non-terminal residue" evidence="1">
    <location>
        <position position="49"/>
    </location>
</feature>
<keyword evidence="2" id="KW-1185">Reference proteome</keyword>
<protein>
    <submittedName>
        <fullName evidence="1">Uncharacterized protein</fullName>
    </submittedName>
</protein>
<sequence>MDSVFDLVSDLQPGREAWRIKEGCEDLGCSNFLNQDQTNSVQMVLNDEK</sequence>
<proteinExistence type="predicted"/>